<dbReference type="Proteomes" id="UP000077202">
    <property type="component" value="Unassembled WGS sequence"/>
</dbReference>
<name>A0A176WHN7_MARPO</name>
<reference evidence="2" key="1">
    <citation type="submission" date="2016-03" db="EMBL/GenBank/DDBJ databases">
        <title>Mechanisms controlling the formation of the plant cell surface in tip-growing cells are functionally conserved among land plants.</title>
        <authorList>
            <person name="Honkanen S."/>
            <person name="Jones V.A."/>
            <person name="Morieri G."/>
            <person name="Champion C."/>
            <person name="Hetherington A.J."/>
            <person name="Kelly S."/>
            <person name="Saint-Marcoux D."/>
            <person name="Proust H."/>
            <person name="Prescott H."/>
            <person name="Dolan L."/>
        </authorList>
    </citation>
    <scope>NUCLEOTIDE SEQUENCE [LARGE SCALE GENOMIC DNA]</scope>
    <source>
        <tissue evidence="2">Whole gametophyte</tissue>
    </source>
</reference>
<gene>
    <name evidence="2" type="ORF">AXG93_3671s1230</name>
</gene>
<feature type="region of interest" description="Disordered" evidence="1">
    <location>
        <begin position="64"/>
        <end position="172"/>
    </location>
</feature>
<feature type="compositionally biased region" description="Basic and acidic residues" evidence="1">
    <location>
        <begin position="64"/>
        <end position="82"/>
    </location>
</feature>
<organism evidence="2 3">
    <name type="scientific">Marchantia polymorpha subsp. ruderalis</name>
    <dbReference type="NCBI Taxonomy" id="1480154"/>
    <lineage>
        <taxon>Eukaryota</taxon>
        <taxon>Viridiplantae</taxon>
        <taxon>Streptophyta</taxon>
        <taxon>Embryophyta</taxon>
        <taxon>Marchantiophyta</taxon>
        <taxon>Marchantiopsida</taxon>
        <taxon>Marchantiidae</taxon>
        <taxon>Marchantiales</taxon>
        <taxon>Marchantiaceae</taxon>
        <taxon>Marchantia</taxon>
    </lineage>
</organism>
<evidence type="ECO:0000313" key="2">
    <source>
        <dbReference type="EMBL" id="OAE32404.1"/>
    </source>
</evidence>
<feature type="compositionally biased region" description="Basic and acidic residues" evidence="1">
    <location>
        <begin position="130"/>
        <end position="139"/>
    </location>
</feature>
<proteinExistence type="predicted"/>
<evidence type="ECO:0000313" key="3">
    <source>
        <dbReference type="Proteomes" id="UP000077202"/>
    </source>
</evidence>
<dbReference type="EMBL" id="LVLJ01000837">
    <property type="protein sequence ID" value="OAE32404.1"/>
    <property type="molecule type" value="Genomic_DNA"/>
</dbReference>
<dbReference type="AlphaFoldDB" id="A0A176WHN7"/>
<sequence>MAPKKSEKVRKLVPLKMPYEELRPFRHELRELRLEFLLWNWNCVSTSMEVMDKSATEGEELRGMGLLTREEEKRFPRERESFTVESSEGTEDENRSPAVPTHTTARGPVQVDVVQRQEQPERRVTKRRKVVSDNEEKLAHVVRRMGMDVSGAQTAQSSREIKEEGETEDGNS</sequence>
<protein>
    <submittedName>
        <fullName evidence="2">Uncharacterized protein</fullName>
    </submittedName>
</protein>
<keyword evidence="3" id="KW-1185">Reference proteome</keyword>
<evidence type="ECO:0000256" key="1">
    <source>
        <dbReference type="SAM" id="MobiDB-lite"/>
    </source>
</evidence>
<comment type="caution">
    <text evidence="2">The sequence shown here is derived from an EMBL/GenBank/DDBJ whole genome shotgun (WGS) entry which is preliminary data.</text>
</comment>
<accession>A0A176WHN7</accession>